<organism evidence="6 7">
    <name type="scientific">Ruminococcus gauvreauii</name>
    <dbReference type="NCBI Taxonomy" id="438033"/>
    <lineage>
        <taxon>Bacteria</taxon>
        <taxon>Bacillati</taxon>
        <taxon>Bacillota</taxon>
        <taxon>Clostridia</taxon>
        <taxon>Eubacteriales</taxon>
        <taxon>Oscillospiraceae</taxon>
        <taxon>Ruminococcus</taxon>
    </lineage>
</organism>
<accession>A0ABY5VCH8</accession>
<keyword evidence="3" id="KW-0238">DNA-binding</keyword>
<dbReference type="Pfam" id="PF03466">
    <property type="entry name" value="LysR_substrate"/>
    <property type="match status" value="1"/>
</dbReference>
<dbReference type="SUPFAM" id="SSF53850">
    <property type="entry name" value="Periplasmic binding protein-like II"/>
    <property type="match status" value="1"/>
</dbReference>
<evidence type="ECO:0000259" key="5">
    <source>
        <dbReference type="PROSITE" id="PS50931"/>
    </source>
</evidence>
<sequence length="304" mass="35174">MELKYLQYFVEIAEQKSMRKAAVALYVTQPNLTRAIQNLEEEMGEQLLIRSNHGVSLTTTGESLYYYAQSVISQLHEIESLKRKDREYMQNKLELSIGNIILKDEIMLRFHDNMQTRHANISIYETSVERVLEHVANLESEIGIIVINTRQLPTVKKILDIKGLAASEISSSPLYAHVGEQNPLYGRESIKPEELLPYGYIHLPADYFASINQMVSLGSIRLMDFKKTIVINNYHAIVNMVKRTDSFIFGSKWQIEELRKGHIGSCRLEDCEITKKLLWLKRKKEILSEQAEEFLEIIMENYGD</sequence>
<protein>
    <submittedName>
        <fullName evidence="6">LysR family transcriptional regulator</fullName>
    </submittedName>
</protein>
<evidence type="ECO:0000313" key="6">
    <source>
        <dbReference type="EMBL" id="UWP58214.1"/>
    </source>
</evidence>
<dbReference type="InterPro" id="IPR005119">
    <property type="entry name" value="LysR_subst-bd"/>
</dbReference>
<dbReference type="InterPro" id="IPR036390">
    <property type="entry name" value="WH_DNA-bd_sf"/>
</dbReference>
<dbReference type="InterPro" id="IPR036388">
    <property type="entry name" value="WH-like_DNA-bd_sf"/>
</dbReference>
<proteinExistence type="inferred from homology"/>
<feature type="domain" description="HTH lysR-type" evidence="5">
    <location>
        <begin position="1"/>
        <end position="58"/>
    </location>
</feature>
<evidence type="ECO:0000256" key="3">
    <source>
        <dbReference type="ARBA" id="ARBA00023125"/>
    </source>
</evidence>
<name>A0ABY5VCH8_9FIRM</name>
<keyword evidence="2" id="KW-0805">Transcription regulation</keyword>
<keyword evidence="7" id="KW-1185">Reference proteome</keyword>
<reference evidence="6" key="1">
    <citation type="journal article" date="2022" name="Cell">
        <title>Design, construction, and in vivo augmentation of a complex gut microbiome.</title>
        <authorList>
            <person name="Cheng A.G."/>
            <person name="Ho P.Y."/>
            <person name="Aranda-Diaz A."/>
            <person name="Jain S."/>
            <person name="Yu F.B."/>
            <person name="Meng X."/>
            <person name="Wang M."/>
            <person name="Iakiviak M."/>
            <person name="Nagashima K."/>
            <person name="Zhao A."/>
            <person name="Murugkar P."/>
            <person name="Patil A."/>
            <person name="Atabakhsh K."/>
            <person name="Weakley A."/>
            <person name="Yan J."/>
            <person name="Brumbaugh A.R."/>
            <person name="Higginbottom S."/>
            <person name="Dimas A."/>
            <person name="Shiver A.L."/>
            <person name="Deutschbauer A."/>
            <person name="Neff N."/>
            <person name="Sonnenburg J.L."/>
            <person name="Huang K.C."/>
            <person name="Fischbach M.A."/>
        </authorList>
    </citation>
    <scope>NUCLEOTIDE SEQUENCE</scope>
    <source>
        <strain evidence="6">DSM 19829</strain>
    </source>
</reference>
<dbReference type="Gene3D" id="1.10.10.10">
    <property type="entry name" value="Winged helix-like DNA-binding domain superfamily/Winged helix DNA-binding domain"/>
    <property type="match status" value="1"/>
</dbReference>
<dbReference type="InterPro" id="IPR000847">
    <property type="entry name" value="LysR_HTH_N"/>
</dbReference>
<dbReference type="PANTHER" id="PTHR30126:SF64">
    <property type="entry name" value="HTH-TYPE TRANSCRIPTIONAL REGULATOR CITR"/>
    <property type="match status" value="1"/>
</dbReference>
<dbReference type="Gene3D" id="3.40.190.290">
    <property type="match status" value="1"/>
</dbReference>
<dbReference type="PANTHER" id="PTHR30126">
    <property type="entry name" value="HTH-TYPE TRANSCRIPTIONAL REGULATOR"/>
    <property type="match status" value="1"/>
</dbReference>
<dbReference type="PROSITE" id="PS50931">
    <property type="entry name" value="HTH_LYSR"/>
    <property type="match status" value="1"/>
</dbReference>
<keyword evidence="4" id="KW-0804">Transcription</keyword>
<dbReference type="SUPFAM" id="SSF46785">
    <property type="entry name" value="Winged helix' DNA-binding domain"/>
    <property type="match status" value="1"/>
</dbReference>
<evidence type="ECO:0000313" key="7">
    <source>
        <dbReference type="Proteomes" id="UP001060164"/>
    </source>
</evidence>
<gene>
    <name evidence="6" type="ORF">NQ502_12585</name>
</gene>
<evidence type="ECO:0000256" key="2">
    <source>
        <dbReference type="ARBA" id="ARBA00023015"/>
    </source>
</evidence>
<comment type="similarity">
    <text evidence="1">Belongs to the LysR transcriptional regulatory family.</text>
</comment>
<dbReference type="Pfam" id="PF00126">
    <property type="entry name" value="HTH_1"/>
    <property type="match status" value="1"/>
</dbReference>
<dbReference type="PRINTS" id="PR00039">
    <property type="entry name" value="HTHLYSR"/>
</dbReference>
<dbReference type="RefSeq" id="WP_028529272.1">
    <property type="nucleotide sequence ID" value="NZ_CABLBR010000021.1"/>
</dbReference>
<evidence type="ECO:0000256" key="4">
    <source>
        <dbReference type="ARBA" id="ARBA00023163"/>
    </source>
</evidence>
<dbReference type="Proteomes" id="UP001060164">
    <property type="component" value="Chromosome"/>
</dbReference>
<dbReference type="EMBL" id="CP102290">
    <property type="protein sequence ID" value="UWP58214.1"/>
    <property type="molecule type" value="Genomic_DNA"/>
</dbReference>
<evidence type="ECO:0000256" key="1">
    <source>
        <dbReference type="ARBA" id="ARBA00009437"/>
    </source>
</evidence>